<dbReference type="AlphaFoldDB" id="A0A059A6R5"/>
<dbReference type="Gramene" id="KCW49040">
    <property type="protein sequence ID" value="KCW49040"/>
    <property type="gene ID" value="EUGRSUZ_K02645"/>
</dbReference>
<protein>
    <submittedName>
        <fullName evidence="1">Uncharacterized protein</fullName>
    </submittedName>
</protein>
<name>A0A059A6R5_EUCGR</name>
<accession>A0A059A6R5</accession>
<dbReference type="EMBL" id="KK198763">
    <property type="protein sequence ID" value="KCW49040.1"/>
    <property type="molecule type" value="Genomic_DNA"/>
</dbReference>
<dbReference type="InParanoid" id="A0A059A6R5"/>
<reference evidence="1" key="1">
    <citation type="submission" date="2013-07" db="EMBL/GenBank/DDBJ databases">
        <title>The genome of Eucalyptus grandis.</title>
        <authorList>
            <person name="Schmutz J."/>
            <person name="Hayes R."/>
            <person name="Myburg A."/>
            <person name="Tuskan G."/>
            <person name="Grattapaglia D."/>
            <person name="Rokhsar D.S."/>
        </authorList>
    </citation>
    <scope>NUCLEOTIDE SEQUENCE</scope>
    <source>
        <tissue evidence="1">Leaf extractions</tissue>
    </source>
</reference>
<organism evidence="1">
    <name type="scientific">Eucalyptus grandis</name>
    <name type="common">Flooded gum</name>
    <dbReference type="NCBI Taxonomy" id="71139"/>
    <lineage>
        <taxon>Eukaryota</taxon>
        <taxon>Viridiplantae</taxon>
        <taxon>Streptophyta</taxon>
        <taxon>Embryophyta</taxon>
        <taxon>Tracheophyta</taxon>
        <taxon>Spermatophyta</taxon>
        <taxon>Magnoliopsida</taxon>
        <taxon>eudicotyledons</taxon>
        <taxon>Gunneridae</taxon>
        <taxon>Pentapetalae</taxon>
        <taxon>rosids</taxon>
        <taxon>malvids</taxon>
        <taxon>Myrtales</taxon>
        <taxon>Myrtaceae</taxon>
        <taxon>Myrtoideae</taxon>
        <taxon>Eucalypteae</taxon>
        <taxon>Eucalyptus</taxon>
    </lineage>
</organism>
<evidence type="ECO:0000313" key="1">
    <source>
        <dbReference type="EMBL" id="KCW49040.1"/>
    </source>
</evidence>
<proteinExistence type="predicted"/>
<sequence length="89" mass="10198">MSLIFDKSNNGKTLQEGNSPATLDNLLRYLLLRIENPQNSPTKECQETVDYTVPLFVTRNNITSHYQNEDLPTINTPISRQLDMFTTSH</sequence>
<gene>
    <name evidence="1" type="ORF">EUGRSUZ_K02645</name>
</gene>